<name>A0A6V7NEP6_ANACO</name>
<sequence length="154" mass="17832">MVKTRFEASVAESQQSIPDSQQSVSERVADSRDPREGHNDGGARVDAPYEQTLMPPSGPMAQRAEQLLAIESLASFKKFNSPIFNDKTDDPLVVESWVDKIEKLFEDLLIPDRDKNRFIPYVKILWINYEEWEATWELESIMRECFPHLFGWLV</sequence>
<dbReference type="SUPFAM" id="SSF54160">
    <property type="entry name" value="Chromo domain-like"/>
    <property type="match status" value="1"/>
</dbReference>
<accession>A0A6V7NEP6</accession>
<protein>
    <recommendedName>
        <fullName evidence="3">Chromo domain-containing protein</fullName>
    </recommendedName>
</protein>
<dbReference type="AlphaFoldDB" id="A0A6V7NEP6"/>
<feature type="compositionally biased region" description="Basic and acidic residues" evidence="1">
    <location>
        <begin position="27"/>
        <end position="43"/>
    </location>
</feature>
<feature type="region of interest" description="Disordered" evidence="1">
    <location>
        <begin position="1"/>
        <end position="58"/>
    </location>
</feature>
<feature type="compositionally biased region" description="Polar residues" evidence="1">
    <location>
        <begin position="11"/>
        <end position="25"/>
    </location>
</feature>
<gene>
    <name evidence="2" type="ORF">CB5_LOCUS261</name>
</gene>
<evidence type="ECO:0008006" key="3">
    <source>
        <dbReference type="Google" id="ProtNLM"/>
    </source>
</evidence>
<proteinExistence type="predicted"/>
<evidence type="ECO:0000313" key="2">
    <source>
        <dbReference type="EMBL" id="CAD1817050.1"/>
    </source>
</evidence>
<dbReference type="InterPro" id="IPR016197">
    <property type="entry name" value="Chromo-like_dom_sf"/>
</dbReference>
<organism evidence="2">
    <name type="scientific">Ananas comosus var. bracteatus</name>
    <name type="common">red pineapple</name>
    <dbReference type="NCBI Taxonomy" id="296719"/>
    <lineage>
        <taxon>Eukaryota</taxon>
        <taxon>Viridiplantae</taxon>
        <taxon>Streptophyta</taxon>
        <taxon>Embryophyta</taxon>
        <taxon>Tracheophyta</taxon>
        <taxon>Spermatophyta</taxon>
        <taxon>Magnoliopsida</taxon>
        <taxon>Liliopsida</taxon>
        <taxon>Poales</taxon>
        <taxon>Bromeliaceae</taxon>
        <taxon>Bromelioideae</taxon>
        <taxon>Ananas</taxon>
    </lineage>
</organism>
<evidence type="ECO:0000256" key="1">
    <source>
        <dbReference type="SAM" id="MobiDB-lite"/>
    </source>
</evidence>
<reference evidence="2" key="1">
    <citation type="submission" date="2020-07" db="EMBL/GenBank/DDBJ databases">
        <authorList>
            <person name="Lin J."/>
        </authorList>
    </citation>
    <scope>NUCLEOTIDE SEQUENCE</scope>
</reference>
<dbReference type="EMBL" id="LR862129">
    <property type="protein sequence ID" value="CAD1817050.1"/>
    <property type="molecule type" value="Genomic_DNA"/>
</dbReference>